<evidence type="ECO:0000313" key="1">
    <source>
        <dbReference type="EMBL" id="SEF69346.1"/>
    </source>
</evidence>
<protein>
    <submittedName>
        <fullName evidence="1">Uncharacterized protein</fullName>
    </submittedName>
</protein>
<dbReference type="EMBL" id="FNVD01000003">
    <property type="protein sequence ID" value="SEF69346.1"/>
    <property type="molecule type" value="Genomic_DNA"/>
</dbReference>
<keyword evidence="2" id="KW-1185">Reference proteome</keyword>
<organism evidence="1 2">
    <name type="scientific">Jhaorihella thermophila</name>
    <dbReference type="NCBI Taxonomy" id="488547"/>
    <lineage>
        <taxon>Bacteria</taxon>
        <taxon>Pseudomonadati</taxon>
        <taxon>Pseudomonadota</taxon>
        <taxon>Alphaproteobacteria</taxon>
        <taxon>Rhodobacterales</taxon>
        <taxon>Paracoccaceae</taxon>
        <taxon>Jhaorihella</taxon>
    </lineage>
</organism>
<sequence>MNEVSKLAELRKLLFGMEQALGLQELSPAERDIFYAAADLAERHPNIRTTGLMEHALVSDISRPTFFRALKSLVNKGYLSHASGKLRGYYVVNRRSS</sequence>
<dbReference type="OrthoDB" id="7689228at2"/>
<gene>
    <name evidence="1" type="ORF">SAMN05421751_103176</name>
</gene>
<evidence type="ECO:0000313" key="2">
    <source>
        <dbReference type="Proteomes" id="UP000236742"/>
    </source>
</evidence>
<proteinExistence type="predicted"/>
<dbReference type="AlphaFoldDB" id="A0A1H5U2T0"/>
<reference evidence="2" key="1">
    <citation type="submission" date="2016-10" db="EMBL/GenBank/DDBJ databases">
        <authorList>
            <person name="Varghese N."/>
            <person name="Submissions S."/>
        </authorList>
    </citation>
    <scope>NUCLEOTIDE SEQUENCE [LARGE SCALE GENOMIC DNA]</scope>
    <source>
        <strain evidence="2">DSM 23413</strain>
    </source>
</reference>
<name>A0A1H5U2T0_9RHOB</name>
<dbReference type="RefSeq" id="WP_104007232.1">
    <property type="nucleotide sequence ID" value="NZ_FNVD01000003.1"/>
</dbReference>
<dbReference type="Proteomes" id="UP000236742">
    <property type="component" value="Unassembled WGS sequence"/>
</dbReference>
<accession>A0A1H5U2T0</accession>